<reference evidence="1 2" key="1">
    <citation type="submission" date="2016-01" db="EMBL/GenBank/DDBJ databases">
        <title>Genome sequencing of Roseivirga seohaensis SW-152.</title>
        <authorList>
            <person name="Selvaratnam C."/>
            <person name="Thevarajoo S."/>
            <person name="Goh K.M."/>
            <person name="Ee R."/>
            <person name="Chan K.-G."/>
            <person name="Chong C.S."/>
        </authorList>
    </citation>
    <scope>NUCLEOTIDE SEQUENCE [LARGE SCALE GENOMIC DNA]</scope>
    <source>
        <strain evidence="1 2">SW-152</strain>
    </source>
</reference>
<evidence type="ECO:0000313" key="2">
    <source>
        <dbReference type="Proteomes" id="UP000075663"/>
    </source>
</evidence>
<protein>
    <submittedName>
        <fullName evidence="1">Uncharacterized protein</fullName>
    </submittedName>
</protein>
<organism evidence="1 2">
    <name type="scientific">Roseivirga seohaensis</name>
    <dbReference type="NCBI Taxonomy" id="1914963"/>
    <lineage>
        <taxon>Bacteria</taxon>
        <taxon>Pseudomonadati</taxon>
        <taxon>Bacteroidota</taxon>
        <taxon>Cytophagia</taxon>
        <taxon>Cytophagales</taxon>
        <taxon>Roseivirgaceae</taxon>
        <taxon>Roseivirga</taxon>
    </lineage>
</organism>
<sequence>MVSSVLVIWLNSPNDRDQRDEFFESTFQGVVMGLDVMGRGDLKCYFEDTSIVVNSMYFNSYLDIQAGDSMVKK</sequence>
<evidence type="ECO:0000313" key="1">
    <source>
        <dbReference type="EMBL" id="KYG85544.1"/>
    </source>
</evidence>
<dbReference type="AlphaFoldDB" id="A0A150Y3P8"/>
<proteinExistence type="predicted"/>
<name>A0A150Y3P8_9BACT</name>
<gene>
    <name evidence="1" type="ORF">AWW67_14290</name>
</gene>
<dbReference type="Proteomes" id="UP000075663">
    <property type="component" value="Unassembled WGS sequence"/>
</dbReference>
<comment type="caution">
    <text evidence="1">The sequence shown here is derived from an EMBL/GenBank/DDBJ whole genome shotgun (WGS) entry which is preliminary data.</text>
</comment>
<accession>A0A150Y3P8</accession>
<dbReference type="EMBL" id="LRPB01000002">
    <property type="protein sequence ID" value="KYG85544.1"/>
    <property type="molecule type" value="Genomic_DNA"/>
</dbReference>